<dbReference type="PROSITE" id="PS51365">
    <property type="entry name" value="RENAL_DIPEPTIDASE_2"/>
    <property type="match status" value="1"/>
</dbReference>
<evidence type="ECO:0000313" key="1">
    <source>
        <dbReference type="EMBL" id="OTP17179.1"/>
    </source>
</evidence>
<keyword evidence="3" id="KW-1185">Reference proteome</keyword>
<dbReference type="GO" id="GO:0070573">
    <property type="term" value="F:metallodipeptidase activity"/>
    <property type="evidence" value="ECO:0007669"/>
    <property type="project" value="InterPro"/>
</dbReference>
<dbReference type="Proteomes" id="UP000195141">
    <property type="component" value="Chromosome"/>
</dbReference>
<dbReference type="AlphaFoldDB" id="A0A242K7X9"/>
<dbReference type="InterPro" id="IPR032466">
    <property type="entry name" value="Metal_Hydrolase"/>
</dbReference>
<evidence type="ECO:0000313" key="2">
    <source>
        <dbReference type="EMBL" id="WYJ90786.1"/>
    </source>
</evidence>
<proteinExistence type="predicted"/>
<dbReference type="SUPFAM" id="SSF51556">
    <property type="entry name" value="Metallo-dependent hydrolases"/>
    <property type="match status" value="1"/>
</dbReference>
<dbReference type="InterPro" id="IPR008257">
    <property type="entry name" value="Pept_M19"/>
</dbReference>
<gene>
    <name evidence="1" type="ORF">A5888_001317</name>
    <name evidence="2" type="ORF">A5888_002554</name>
</gene>
<dbReference type="EMBL" id="NGMM01000002">
    <property type="protein sequence ID" value="OTP17179.1"/>
    <property type="molecule type" value="Genomic_DNA"/>
</dbReference>
<name>A0A242K7X9_9ENTE</name>
<protein>
    <submittedName>
        <fullName evidence="2">Membrane dipeptidase</fullName>
    </submittedName>
</protein>
<dbReference type="CDD" id="cd01301">
    <property type="entry name" value="rDP_like"/>
    <property type="match status" value="1"/>
</dbReference>
<dbReference type="PANTHER" id="PTHR10443">
    <property type="entry name" value="MICROSOMAL DIPEPTIDASE"/>
    <property type="match status" value="1"/>
</dbReference>
<reference evidence="2" key="2">
    <citation type="submission" date="2017-05" db="EMBL/GenBank/DDBJ databases">
        <authorList>
            <consortium name="The Broad Institute Genomics Platform"/>
            <consortium name="The Broad Institute Genomic Center for Infectious Diseases"/>
            <person name="Earl A."/>
            <person name="Manson A."/>
            <person name="Schwartman J."/>
            <person name="Gilmore M."/>
            <person name="Abouelleil A."/>
            <person name="Cao P."/>
            <person name="Chapman S."/>
            <person name="Cusick C."/>
            <person name="Shea T."/>
            <person name="Young S."/>
            <person name="Neafsey D."/>
            <person name="Nusbaum C."/>
            <person name="Birren B."/>
        </authorList>
    </citation>
    <scope>NUCLEOTIDE SEQUENCE</scope>
    <source>
        <strain evidence="2">9E7_DIV0242</strain>
    </source>
</reference>
<dbReference type="RefSeq" id="WP_249274443.1">
    <property type="nucleotide sequence ID" value="NZ_CP147247.1"/>
</dbReference>
<dbReference type="EMBL" id="CP147247">
    <property type="protein sequence ID" value="WYJ90786.1"/>
    <property type="molecule type" value="Genomic_DNA"/>
</dbReference>
<reference evidence="1" key="1">
    <citation type="submission" date="2017-05" db="EMBL/GenBank/DDBJ databases">
        <title>The Genome Sequence of Enterococcus sp. 9E7_DIV0242.</title>
        <authorList>
            <consortium name="The Broad Institute Genomics Platform"/>
            <consortium name="The Broad Institute Genomic Center for Infectious Diseases"/>
            <person name="Earl A."/>
            <person name="Manson A."/>
            <person name="Schwartman J."/>
            <person name="Gilmore M."/>
            <person name="Abouelleil A."/>
            <person name="Cao P."/>
            <person name="Chapman S."/>
            <person name="Cusick C."/>
            <person name="Shea T."/>
            <person name="Young S."/>
            <person name="Neafsey D."/>
            <person name="Nusbaum C."/>
            <person name="Birren B."/>
        </authorList>
    </citation>
    <scope>NUCLEOTIDE SEQUENCE [LARGE SCALE GENOMIC DNA]</scope>
    <source>
        <strain evidence="1">9E7_DIV0242</strain>
    </source>
</reference>
<accession>A0A242K7X9</accession>
<sequence length="326" mass="37158">MLNTVDMHCDTIMKVYQSKQEGTYEKLRKNTFQIDQKKLIEGGYLLQNFALFMDIKDTEDPYQTCKEMVQCFYDEMEDNKDWILPVTTYQEIMANQQNGKLSAMLTMEEGAPIRGELNKLEEFYQAGVRMMTLTWNYPNEIGYPNAAFFDEQSQLLSIKQKGLTEQGIAIVQRMEQLGMIIDVSHGSDQLVEDILTYTQKPFVASHSNARAICPHFRNLPDHLIKKIADRGGVIGMNYCDLFVTNNDSETLIDGLVKHIKHFQTVGGIDCIGLGSDFDGIPITQELPDASAVNKLYQALVREGFSSDELEKIFSSNVLRVYKDVLR</sequence>
<dbReference type="Gene3D" id="3.20.20.140">
    <property type="entry name" value="Metal-dependent hydrolases"/>
    <property type="match status" value="1"/>
</dbReference>
<dbReference type="GO" id="GO:0006508">
    <property type="term" value="P:proteolysis"/>
    <property type="evidence" value="ECO:0007669"/>
    <property type="project" value="InterPro"/>
</dbReference>
<dbReference type="Pfam" id="PF01244">
    <property type="entry name" value="Peptidase_M19"/>
    <property type="match status" value="1"/>
</dbReference>
<dbReference type="PANTHER" id="PTHR10443:SF12">
    <property type="entry name" value="DIPEPTIDASE"/>
    <property type="match status" value="1"/>
</dbReference>
<organism evidence="1">
    <name type="scientific">Candidatus Enterococcus clewellii</name>
    <dbReference type="NCBI Taxonomy" id="1834193"/>
    <lineage>
        <taxon>Bacteria</taxon>
        <taxon>Bacillati</taxon>
        <taxon>Bacillota</taxon>
        <taxon>Bacilli</taxon>
        <taxon>Lactobacillales</taxon>
        <taxon>Enterococcaceae</taxon>
        <taxon>Enterococcus</taxon>
    </lineage>
</organism>
<reference evidence="2" key="3">
    <citation type="submission" date="2024-03" db="EMBL/GenBank/DDBJ databases">
        <title>The Genome Sequence of Enterococcus sp. DIV0242b.</title>
        <authorList>
            <consortium name="The Broad Institute Genomics Platform"/>
            <consortium name="The Broad Institute Microbial Omics Core"/>
            <consortium name="The Broad Institute Genomic Center for Infectious Diseases"/>
            <person name="Earl A."/>
            <person name="Manson A."/>
            <person name="Gilmore M."/>
            <person name="Schwartman J."/>
            <person name="Shea T."/>
            <person name="Abouelleil A."/>
            <person name="Cao P."/>
            <person name="Chapman S."/>
            <person name="Cusick C."/>
            <person name="Young S."/>
            <person name="Neafsey D."/>
            <person name="Nusbaum C."/>
            <person name="Birren B."/>
        </authorList>
    </citation>
    <scope>NUCLEOTIDE SEQUENCE</scope>
    <source>
        <strain evidence="2">9E7_DIV0242</strain>
    </source>
</reference>
<evidence type="ECO:0000313" key="3">
    <source>
        <dbReference type="Proteomes" id="UP000195141"/>
    </source>
</evidence>